<proteinExistence type="predicted"/>
<comment type="caution">
    <text evidence="1">The sequence shown here is derived from an EMBL/GenBank/DDBJ whole genome shotgun (WGS) entry which is preliminary data.</text>
</comment>
<gene>
    <name evidence="1" type="ORF">HL667_11655</name>
</gene>
<accession>A0ABX2CEI9</accession>
<sequence length="90" mass="9645">MTETEKAEQVVAALRSAEASAPEAALQTLNGLMGLVRSPSAEQPLEVEEARAAAFMSICEVGKALHRKQPTEALWPAAVSATERWLTLVK</sequence>
<dbReference type="RefSeq" id="WP_172110743.1">
    <property type="nucleotide sequence ID" value="NZ_JABFDM010000001.1"/>
</dbReference>
<keyword evidence="2" id="KW-1185">Reference proteome</keyword>
<evidence type="ECO:0000313" key="1">
    <source>
        <dbReference type="EMBL" id="NPU65652.1"/>
    </source>
</evidence>
<protein>
    <submittedName>
        <fullName evidence="1">Uncharacterized protein</fullName>
    </submittedName>
</protein>
<organism evidence="1 2">
    <name type="scientific">Bradyrhizobium aeschynomenes</name>
    <dbReference type="NCBI Taxonomy" id="2734909"/>
    <lineage>
        <taxon>Bacteria</taxon>
        <taxon>Pseudomonadati</taxon>
        <taxon>Pseudomonadota</taxon>
        <taxon>Alphaproteobacteria</taxon>
        <taxon>Hyphomicrobiales</taxon>
        <taxon>Nitrobacteraceae</taxon>
        <taxon>Bradyrhizobium</taxon>
    </lineage>
</organism>
<dbReference type="EMBL" id="JABFDN010000003">
    <property type="protein sequence ID" value="NPU65652.1"/>
    <property type="molecule type" value="Genomic_DNA"/>
</dbReference>
<reference evidence="1" key="1">
    <citation type="submission" date="2020-05" db="EMBL/GenBank/DDBJ databases">
        <title>Nod-independent and nitrogen-fixing Bradyrhizobium aeschynomene sp. nov. isolated from nodules of Aeschynomene indica.</title>
        <authorList>
            <person name="Zhang Z."/>
        </authorList>
    </citation>
    <scope>NUCLEOTIDE SEQUENCE</scope>
    <source>
        <strain evidence="1">83012</strain>
    </source>
</reference>
<evidence type="ECO:0000313" key="2">
    <source>
        <dbReference type="Proteomes" id="UP000886476"/>
    </source>
</evidence>
<name>A0ABX2CEI9_9BRAD</name>
<dbReference type="Proteomes" id="UP000886476">
    <property type="component" value="Unassembled WGS sequence"/>
</dbReference>